<dbReference type="SUPFAM" id="SSF55073">
    <property type="entry name" value="Nucleotide cyclase"/>
    <property type="match status" value="1"/>
</dbReference>
<reference evidence="3 4" key="1">
    <citation type="submission" date="2023-07" db="EMBL/GenBank/DDBJ databases">
        <title>Sorghum-associated microbial communities from plants grown in Nebraska, USA.</title>
        <authorList>
            <person name="Schachtman D."/>
        </authorList>
    </citation>
    <scope>NUCLEOTIDE SEQUENCE [LARGE SCALE GENOMIC DNA]</scope>
    <source>
        <strain evidence="3 4">4138</strain>
    </source>
</reference>
<accession>A0ABU1W085</accession>
<evidence type="ECO:0000259" key="2">
    <source>
        <dbReference type="PROSITE" id="PS50887"/>
    </source>
</evidence>
<dbReference type="Pfam" id="PF00990">
    <property type="entry name" value="GGDEF"/>
    <property type="match status" value="1"/>
</dbReference>
<dbReference type="InterPro" id="IPR043128">
    <property type="entry name" value="Rev_trsase/Diguanyl_cyclase"/>
</dbReference>
<keyword evidence="1" id="KW-1133">Transmembrane helix</keyword>
<keyword evidence="4" id="KW-1185">Reference proteome</keyword>
<dbReference type="SMART" id="SM00267">
    <property type="entry name" value="GGDEF"/>
    <property type="match status" value="1"/>
</dbReference>
<name>A0ABU1W085_9GAMM</name>
<dbReference type="PROSITE" id="PS50887">
    <property type="entry name" value="GGDEF"/>
    <property type="match status" value="1"/>
</dbReference>
<sequence>MFVLLMGCTLQAQDSAAVSSLPASLKIGISSDTYPYMFVDEQGQPAGLVVDYWQEIARQQGIKTEFVAADWADTLSMLSTGVIDLHGGLGRTAEREHAYLLGQSYLDIFSNVFVHRDLAGVHNLTDLRPHLVGVVERSTHIDSLTQQQPDLVLKHYDSVSQMYDSALRGEIKAFTGLDRLPPRYGRYKELMTFYPVYKKVPVRKIELTFAVGQNQALLLQQLNAAADAVDMAFRDQLERKWLGVDTDPDTLLVGVSIGNQPFMHVSSIGDVQGVFVDLWRLWSKKTGVAISFVPNQSEDSLAYLRRGRIDVQMAQVENAEKFTGLKPAYHLYNIYSSLFYNSSSDLTDQEQLKGATFGLLHTASLGPQLQQQFPNARLKVFDTVDQMIEAVLKNQLSGFLASDVIVRARLQQNSSQGSLKVFPGIRYGSAVYSLIRTEDEELYQKIQQGFSQISLDEMVEIESRWLDKEAGGYFQTFRDKVPLTAAERQWLNQHQQIRVGVMSNWRPVEFVDEKGEAQGITTDLLKLLNQRLGVHFVPQPYSNWEQLLADFKDGKLHMVANISDLPERRSYSAFSIDYWTLQWILIGKHDARFDTKVADMDGKRIAVMRDYQYAKQLKKDFKQHKIIPVDSLDEGLEMVVAGQADFALDTVVASGIAMRDPRYVNLRAYVPTDLAVYPSYFGVHKDLPELLLILNKGIKTINDADRKNLQDKWLHLEIKQGLDQSRVIRLVLQIAAVSLLVIVGFLIWNFSLRREVNLRRKIEEKMRFMAGHDDLTQLPNRSLLIERLQTALHQHARHNEMLALMFIDLDGFKLVNDQYGHDVGDEMLVKLSALLSHCVRKTDTVARFGGDEFVILLTGLVDKDDAAIVAEKILLYLQEPLALSVCQASVGASIGIAIYPHDGTDAATLLKSADKLMYQVKQQGKSQYRFSR</sequence>
<gene>
    <name evidence="3" type="ORF">J2W69_002311</name>
</gene>
<feature type="domain" description="GGDEF" evidence="2">
    <location>
        <begin position="800"/>
        <end position="932"/>
    </location>
</feature>
<dbReference type="PANTHER" id="PTHR46663:SF2">
    <property type="entry name" value="GGDEF DOMAIN-CONTAINING PROTEIN"/>
    <property type="match status" value="1"/>
</dbReference>
<dbReference type="PANTHER" id="PTHR46663">
    <property type="entry name" value="DIGUANYLATE CYCLASE DGCT-RELATED"/>
    <property type="match status" value="1"/>
</dbReference>
<protein>
    <submittedName>
        <fullName evidence="3">Diguanylate cyclase (GGDEF)-like protein</fullName>
    </submittedName>
</protein>
<dbReference type="Pfam" id="PF00497">
    <property type="entry name" value="SBP_bac_3"/>
    <property type="match status" value="3"/>
</dbReference>
<dbReference type="EMBL" id="JAVDWR010000006">
    <property type="protein sequence ID" value="MDR7121369.1"/>
    <property type="molecule type" value="Genomic_DNA"/>
</dbReference>
<dbReference type="InterPro" id="IPR000160">
    <property type="entry name" value="GGDEF_dom"/>
</dbReference>
<dbReference type="InterPro" id="IPR001638">
    <property type="entry name" value="Solute-binding_3/MltF_N"/>
</dbReference>
<dbReference type="InterPro" id="IPR052163">
    <property type="entry name" value="DGC-Regulatory_Protein"/>
</dbReference>
<organism evidence="3 4">
    <name type="scientific">Rheinheimera soli</name>
    <dbReference type="NCBI Taxonomy" id="443616"/>
    <lineage>
        <taxon>Bacteria</taxon>
        <taxon>Pseudomonadati</taxon>
        <taxon>Pseudomonadota</taxon>
        <taxon>Gammaproteobacteria</taxon>
        <taxon>Chromatiales</taxon>
        <taxon>Chromatiaceae</taxon>
        <taxon>Rheinheimera</taxon>
    </lineage>
</organism>
<comment type="caution">
    <text evidence="3">The sequence shown here is derived from an EMBL/GenBank/DDBJ whole genome shotgun (WGS) entry which is preliminary data.</text>
</comment>
<evidence type="ECO:0000313" key="4">
    <source>
        <dbReference type="Proteomes" id="UP001257909"/>
    </source>
</evidence>
<dbReference type="Gene3D" id="3.30.70.270">
    <property type="match status" value="1"/>
</dbReference>
<keyword evidence="1" id="KW-0472">Membrane</keyword>
<dbReference type="Gene3D" id="3.40.190.10">
    <property type="entry name" value="Periplasmic binding protein-like II"/>
    <property type="match status" value="6"/>
</dbReference>
<keyword evidence="1" id="KW-0812">Transmembrane</keyword>
<dbReference type="Proteomes" id="UP001257909">
    <property type="component" value="Unassembled WGS sequence"/>
</dbReference>
<dbReference type="NCBIfam" id="TIGR00254">
    <property type="entry name" value="GGDEF"/>
    <property type="match status" value="1"/>
</dbReference>
<dbReference type="SMART" id="SM00062">
    <property type="entry name" value="PBPb"/>
    <property type="match status" value="3"/>
</dbReference>
<dbReference type="CDD" id="cd01007">
    <property type="entry name" value="PBP2_BvgS_HisK_like"/>
    <property type="match status" value="1"/>
</dbReference>
<dbReference type="SUPFAM" id="SSF53850">
    <property type="entry name" value="Periplasmic binding protein-like II"/>
    <property type="match status" value="3"/>
</dbReference>
<dbReference type="CDD" id="cd01949">
    <property type="entry name" value="GGDEF"/>
    <property type="match status" value="1"/>
</dbReference>
<dbReference type="InterPro" id="IPR029787">
    <property type="entry name" value="Nucleotide_cyclase"/>
</dbReference>
<evidence type="ECO:0000313" key="3">
    <source>
        <dbReference type="EMBL" id="MDR7121369.1"/>
    </source>
</evidence>
<proteinExistence type="predicted"/>
<evidence type="ECO:0000256" key="1">
    <source>
        <dbReference type="SAM" id="Phobius"/>
    </source>
</evidence>
<feature type="transmembrane region" description="Helical" evidence="1">
    <location>
        <begin position="730"/>
        <end position="752"/>
    </location>
</feature>